<accession>A0A0F9PAE7</accession>
<dbReference type="PANTHER" id="PTHR43174">
    <property type="entry name" value="UDP-N-ACETYLGLUCOSAMINE 2-EPIMERASE"/>
    <property type="match status" value="1"/>
</dbReference>
<dbReference type="InterPro" id="IPR029767">
    <property type="entry name" value="WecB-like"/>
</dbReference>
<evidence type="ECO:0008006" key="2">
    <source>
        <dbReference type="Google" id="ProtNLM"/>
    </source>
</evidence>
<sequence>MKKVMIVFGTRPEAIKLAPLVKAFKKSKDFDVAVTVTAQHKEMLYQVLDQFDIEADFNLDIM</sequence>
<dbReference type="PANTHER" id="PTHR43174:SF2">
    <property type="entry name" value="UDP-N-ACETYLGLUCOSAMINE 2-EPIMERASE"/>
    <property type="match status" value="1"/>
</dbReference>
<evidence type="ECO:0000313" key="1">
    <source>
        <dbReference type="EMBL" id="KKM90347.1"/>
    </source>
</evidence>
<protein>
    <recommendedName>
        <fullName evidence="2">UDP-N-acetylglucosamine 2-epimerase domain-containing protein</fullName>
    </recommendedName>
</protein>
<feature type="non-terminal residue" evidence="1">
    <location>
        <position position="62"/>
    </location>
</feature>
<organism evidence="1">
    <name type="scientific">marine sediment metagenome</name>
    <dbReference type="NCBI Taxonomy" id="412755"/>
    <lineage>
        <taxon>unclassified sequences</taxon>
        <taxon>metagenomes</taxon>
        <taxon>ecological metagenomes</taxon>
    </lineage>
</organism>
<reference evidence="1" key="1">
    <citation type="journal article" date="2015" name="Nature">
        <title>Complex archaea that bridge the gap between prokaryotes and eukaryotes.</title>
        <authorList>
            <person name="Spang A."/>
            <person name="Saw J.H."/>
            <person name="Jorgensen S.L."/>
            <person name="Zaremba-Niedzwiedzka K."/>
            <person name="Martijn J."/>
            <person name="Lind A.E."/>
            <person name="van Eijk R."/>
            <person name="Schleper C."/>
            <person name="Guy L."/>
            <person name="Ettema T.J."/>
        </authorList>
    </citation>
    <scope>NUCLEOTIDE SEQUENCE</scope>
</reference>
<dbReference type="AlphaFoldDB" id="A0A0F9PAE7"/>
<dbReference type="EMBL" id="LAZR01006682">
    <property type="protein sequence ID" value="KKM90347.1"/>
    <property type="molecule type" value="Genomic_DNA"/>
</dbReference>
<gene>
    <name evidence="1" type="ORF">LCGC14_1239590</name>
</gene>
<name>A0A0F9PAE7_9ZZZZ</name>
<dbReference type="Gene3D" id="3.40.50.2000">
    <property type="entry name" value="Glycogen Phosphorylase B"/>
    <property type="match status" value="1"/>
</dbReference>
<proteinExistence type="predicted"/>
<comment type="caution">
    <text evidence="1">The sequence shown here is derived from an EMBL/GenBank/DDBJ whole genome shotgun (WGS) entry which is preliminary data.</text>
</comment>
<dbReference type="SUPFAM" id="SSF53756">
    <property type="entry name" value="UDP-Glycosyltransferase/glycogen phosphorylase"/>
    <property type="match status" value="1"/>
</dbReference>